<dbReference type="AlphaFoldDB" id="A0A0A8Z5Q7"/>
<sequence>MFLHFYPTTLSASSRSSSIATTKSLQTLYKAKEFYLQGNP</sequence>
<name>A0A0A8Z5Q7_ARUDO</name>
<dbReference type="EMBL" id="GBRH01263794">
    <property type="protein sequence ID" value="JAD34101.1"/>
    <property type="molecule type" value="Transcribed_RNA"/>
</dbReference>
<reference evidence="1" key="1">
    <citation type="submission" date="2014-09" db="EMBL/GenBank/DDBJ databases">
        <authorList>
            <person name="Magalhaes I.L.F."/>
            <person name="Oliveira U."/>
            <person name="Santos F.R."/>
            <person name="Vidigal T.H.D.A."/>
            <person name="Brescovit A.D."/>
            <person name="Santos A.J."/>
        </authorList>
    </citation>
    <scope>NUCLEOTIDE SEQUENCE</scope>
    <source>
        <tissue evidence="1">Shoot tissue taken approximately 20 cm above the soil surface</tissue>
    </source>
</reference>
<reference evidence="1" key="2">
    <citation type="journal article" date="2015" name="Data Brief">
        <title>Shoot transcriptome of the giant reed, Arundo donax.</title>
        <authorList>
            <person name="Barrero R.A."/>
            <person name="Guerrero F.D."/>
            <person name="Moolhuijzen P."/>
            <person name="Goolsby J.A."/>
            <person name="Tidwell J."/>
            <person name="Bellgard S.E."/>
            <person name="Bellgard M.I."/>
        </authorList>
    </citation>
    <scope>NUCLEOTIDE SEQUENCE</scope>
    <source>
        <tissue evidence="1">Shoot tissue taken approximately 20 cm above the soil surface</tissue>
    </source>
</reference>
<protein>
    <submittedName>
        <fullName evidence="1">Uncharacterized protein</fullName>
    </submittedName>
</protein>
<evidence type="ECO:0000313" key="1">
    <source>
        <dbReference type="EMBL" id="JAD34101.1"/>
    </source>
</evidence>
<proteinExistence type="predicted"/>
<organism evidence="1">
    <name type="scientific">Arundo donax</name>
    <name type="common">Giant reed</name>
    <name type="synonym">Donax arundinaceus</name>
    <dbReference type="NCBI Taxonomy" id="35708"/>
    <lineage>
        <taxon>Eukaryota</taxon>
        <taxon>Viridiplantae</taxon>
        <taxon>Streptophyta</taxon>
        <taxon>Embryophyta</taxon>
        <taxon>Tracheophyta</taxon>
        <taxon>Spermatophyta</taxon>
        <taxon>Magnoliopsida</taxon>
        <taxon>Liliopsida</taxon>
        <taxon>Poales</taxon>
        <taxon>Poaceae</taxon>
        <taxon>PACMAD clade</taxon>
        <taxon>Arundinoideae</taxon>
        <taxon>Arundineae</taxon>
        <taxon>Arundo</taxon>
    </lineage>
</organism>
<accession>A0A0A8Z5Q7</accession>